<keyword evidence="3" id="KW-1185">Reference proteome</keyword>
<dbReference type="PANTHER" id="PTHR42951:SF4">
    <property type="entry name" value="ACYL-COENZYME A THIOESTERASE MBLAC2"/>
    <property type="match status" value="1"/>
</dbReference>
<dbReference type="InterPro" id="IPR036866">
    <property type="entry name" value="RibonucZ/Hydroxyglut_hydro"/>
</dbReference>
<dbReference type="PANTHER" id="PTHR42951">
    <property type="entry name" value="METALLO-BETA-LACTAMASE DOMAIN-CONTAINING"/>
    <property type="match status" value="1"/>
</dbReference>
<dbReference type="OrthoDB" id="3341310at2759"/>
<dbReference type="Gene3D" id="3.60.15.10">
    <property type="entry name" value="Ribonuclease Z/Hydroxyacylglutathione hydrolase-like"/>
    <property type="match status" value="1"/>
</dbReference>
<gene>
    <name evidence="2" type="ORF">FH972_021215</name>
</gene>
<dbReference type="InterPro" id="IPR001279">
    <property type="entry name" value="Metallo-B-lactamas"/>
</dbReference>
<dbReference type="CDD" id="cd06262">
    <property type="entry name" value="metallo-hydrolase-like_MBL-fold"/>
    <property type="match status" value="1"/>
</dbReference>
<dbReference type="InterPro" id="IPR050855">
    <property type="entry name" value="NDM-1-like"/>
</dbReference>
<organism evidence="2 3">
    <name type="scientific">Carpinus fangiana</name>
    <dbReference type="NCBI Taxonomy" id="176857"/>
    <lineage>
        <taxon>Eukaryota</taxon>
        <taxon>Viridiplantae</taxon>
        <taxon>Streptophyta</taxon>
        <taxon>Embryophyta</taxon>
        <taxon>Tracheophyta</taxon>
        <taxon>Spermatophyta</taxon>
        <taxon>Magnoliopsida</taxon>
        <taxon>eudicotyledons</taxon>
        <taxon>Gunneridae</taxon>
        <taxon>Pentapetalae</taxon>
        <taxon>rosids</taxon>
        <taxon>fabids</taxon>
        <taxon>Fagales</taxon>
        <taxon>Betulaceae</taxon>
        <taxon>Carpinus</taxon>
    </lineage>
</organism>
<sequence>MVRVLTRTPYWCRSVNPTTFLIIHDDKFAEHPFIYVKVCINEKSAPLIVFDTGCGPGAALSEDLFYKDLKDFLLHFPVAANGDCPLAIYPIVSNGGVQCRERPIIIINTHCHFDHIGGNESFSLLSSSIFASGYDEDFLRDDSTGHPDQKTPRQENSLCDTVGMRLPRYKITSFLKDRQHLLGSLESLHTPGHTPDSLSIYDHQQGVLYVGDLFYRRKCALPDHRIIFQPIMFPASGSWIDYMRSLQKLKAFIGQVEYTLFSHGKRNIMISASHTTAEVPAMELLESVIRFFDDIITGKLEPRETFLKQGEYYSLWKYDEEDPEFSVVAPSRLLSEVWEAKNSTAIDLTPTGNLRLV</sequence>
<evidence type="ECO:0000313" key="2">
    <source>
        <dbReference type="EMBL" id="KAB8336908.1"/>
    </source>
</evidence>
<proteinExistence type="predicted"/>
<evidence type="ECO:0000259" key="1">
    <source>
        <dbReference type="SMART" id="SM00849"/>
    </source>
</evidence>
<accession>A0A5N6KNP8</accession>
<dbReference type="Pfam" id="PF00753">
    <property type="entry name" value="Lactamase_B"/>
    <property type="match status" value="1"/>
</dbReference>
<dbReference type="SMART" id="SM00849">
    <property type="entry name" value="Lactamase_B"/>
    <property type="match status" value="1"/>
</dbReference>
<dbReference type="EMBL" id="VIBQ01000009">
    <property type="protein sequence ID" value="KAB8336908.1"/>
    <property type="molecule type" value="Genomic_DNA"/>
</dbReference>
<evidence type="ECO:0000313" key="3">
    <source>
        <dbReference type="Proteomes" id="UP000327013"/>
    </source>
</evidence>
<dbReference type="Proteomes" id="UP000327013">
    <property type="component" value="Unassembled WGS sequence"/>
</dbReference>
<reference evidence="2 3" key="1">
    <citation type="submission" date="2019-06" db="EMBL/GenBank/DDBJ databases">
        <title>A chromosomal-level reference genome of Carpinus fangiana (Coryloideae, Betulaceae).</title>
        <authorList>
            <person name="Yang X."/>
            <person name="Wang Z."/>
            <person name="Zhang L."/>
            <person name="Hao G."/>
            <person name="Liu J."/>
            <person name="Yang Y."/>
        </authorList>
    </citation>
    <scope>NUCLEOTIDE SEQUENCE [LARGE SCALE GENOMIC DNA]</scope>
    <source>
        <strain evidence="2">Cfa_2016G</strain>
        <tissue evidence="2">Leaf</tissue>
    </source>
</reference>
<name>A0A5N6KNP8_9ROSI</name>
<feature type="domain" description="Metallo-beta-lactamase" evidence="1">
    <location>
        <begin position="31"/>
        <end position="263"/>
    </location>
</feature>
<protein>
    <recommendedName>
        <fullName evidence="1">Metallo-beta-lactamase domain-containing protein</fullName>
    </recommendedName>
</protein>
<dbReference type="SUPFAM" id="SSF56281">
    <property type="entry name" value="Metallo-hydrolase/oxidoreductase"/>
    <property type="match status" value="1"/>
</dbReference>
<comment type="caution">
    <text evidence="2">The sequence shown here is derived from an EMBL/GenBank/DDBJ whole genome shotgun (WGS) entry which is preliminary data.</text>
</comment>
<dbReference type="AlphaFoldDB" id="A0A5N6KNP8"/>